<dbReference type="GO" id="GO:0004482">
    <property type="term" value="F:mRNA 5'-cap (guanine-N7-)-methyltransferase activity"/>
    <property type="evidence" value="ECO:0007669"/>
    <property type="project" value="InterPro"/>
</dbReference>
<keyword evidence="3" id="KW-1185">Reference proteome</keyword>
<evidence type="ECO:0000259" key="1">
    <source>
        <dbReference type="Pfam" id="PF00946"/>
    </source>
</evidence>
<dbReference type="Pfam" id="PF00946">
    <property type="entry name" value="Mononeg_RNA_pol"/>
    <property type="match status" value="1"/>
</dbReference>
<dbReference type="InterPro" id="IPR014023">
    <property type="entry name" value="Mononeg_RNA_pol_cat"/>
</dbReference>
<name>A0A9P0AJW4_BEMTA</name>
<feature type="domain" description="RdRp catalytic" evidence="1">
    <location>
        <begin position="11"/>
        <end position="300"/>
    </location>
</feature>
<organism evidence="2 3">
    <name type="scientific">Bemisia tabaci</name>
    <name type="common">Sweetpotato whitefly</name>
    <name type="synonym">Aleurodes tabaci</name>
    <dbReference type="NCBI Taxonomy" id="7038"/>
    <lineage>
        <taxon>Eukaryota</taxon>
        <taxon>Metazoa</taxon>
        <taxon>Ecdysozoa</taxon>
        <taxon>Arthropoda</taxon>
        <taxon>Hexapoda</taxon>
        <taxon>Insecta</taxon>
        <taxon>Pterygota</taxon>
        <taxon>Neoptera</taxon>
        <taxon>Paraneoptera</taxon>
        <taxon>Hemiptera</taxon>
        <taxon>Sternorrhyncha</taxon>
        <taxon>Aleyrodoidea</taxon>
        <taxon>Aleyrodidae</taxon>
        <taxon>Aleyrodinae</taxon>
        <taxon>Bemisia</taxon>
    </lineage>
</organism>
<accession>A0A9P0AJW4</accession>
<gene>
    <name evidence="2" type="ORF">BEMITA_LOCUS11818</name>
</gene>
<dbReference type="AlphaFoldDB" id="A0A9P0AJW4"/>
<sequence>MNSTVNSFIVNLLNDKPITPDWEHIYQVFAADALAVVGKRKSRLLQQTRLILEILSREKISIKEFYEEVERTGKIPVLWAVIQLMAKERELKIDPRVFSILTFECRMMASACERNLSREILGFFKQQSITQSGAEFRQKMDSLITLPETPTDIWLRFHMDLEQWNYMFRAQMQAPLLRVLSDLFGVEHFVFLTRIFTDSVLVSANKFTPSGMPNEFTIWDSHAGGNQGILQKLWTLITIIIIKAVMHSMDLEHELTGSGDNQVLFVKLKKSPGLRALIDLTKANLKKAFIDVGLALKLEENGSKVS</sequence>
<proteinExistence type="predicted"/>
<dbReference type="GO" id="GO:0003968">
    <property type="term" value="F:RNA-directed RNA polymerase activity"/>
    <property type="evidence" value="ECO:0007669"/>
    <property type="project" value="InterPro"/>
</dbReference>
<dbReference type="Proteomes" id="UP001152759">
    <property type="component" value="Chromosome 7"/>
</dbReference>
<evidence type="ECO:0000313" key="3">
    <source>
        <dbReference type="Proteomes" id="UP001152759"/>
    </source>
</evidence>
<evidence type="ECO:0000313" key="2">
    <source>
        <dbReference type="EMBL" id="CAH0393414.1"/>
    </source>
</evidence>
<protein>
    <recommendedName>
        <fullName evidence="1">RdRp catalytic domain-containing protein</fullName>
    </recommendedName>
</protein>
<dbReference type="EMBL" id="OU963868">
    <property type="protein sequence ID" value="CAH0393414.1"/>
    <property type="molecule type" value="Genomic_DNA"/>
</dbReference>
<dbReference type="GO" id="GO:0005524">
    <property type="term" value="F:ATP binding"/>
    <property type="evidence" value="ECO:0007669"/>
    <property type="project" value="InterPro"/>
</dbReference>
<reference evidence="2" key="1">
    <citation type="submission" date="2021-12" db="EMBL/GenBank/DDBJ databases">
        <authorList>
            <person name="King R."/>
        </authorList>
    </citation>
    <scope>NUCLEOTIDE SEQUENCE</scope>
</reference>